<gene>
    <name evidence="3" type="ORF">F3087_44085</name>
</gene>
<dbReference type="InterPro" id="IPR050266">
    <property type="entry name" value="AB_hydrolase_sf"/>
</dbReference>
<feature type="domain" description="AB hydrolase-1" evidence="2">
    <location>
        <begin position="56"/>
        <end position="278"/>
    </location>
</feature>
<sequence>MPKIGKFTNDEAQATFTRVYDTVAAQWPVPSEDIDVETSFGTTRVRKSGAGPGAPIVLLPGIGGNGMIWYRFIRELTRDRVVYTPDVMGWAGRCKQTAPLHNAEDVAKWLAETLDGLGEDRVHLAGNSYGAWLAGTVGVFHPDRLASLTMFEPSGATFTKPSWGLLFKFLKVGLRPTPERMRKLNEWLMPGLEMTADEFAVVMAIVKFRSGVPWDRPFTDEQLAGLTAPSLLLFGAETVVNDPERCAVRARAHIPSVEIEIYPGIGHDLLWANPDQVIPRFQDFIASHDQVRA</sequence>
<dbReference type="SUPFAM" id="SSF53474">
    <property type="entry name" value="alpha/beta-Hydrolases"/>
    <property type="match status" value="1"/>
</dbReference>
<evidence type="ECO:0000313" key="3">
    <source>
        <dbReference type="EMBL" id="KAA8877478.1"/>
    </source>
</evidence>
<reference evidence="3 4" key="1">
    <citation type="submission" date="2019-09" db="EMBL/GenBank/DDBJ databases">
        <authorList>
            <person name="Wang X."/>
        </authorList>
    </citation>
    <scope>NUCLEOTIDE SEQUENCE [LARGE SCALE GENOMIC DNA]</scope>
    <source>
        <strain evidence="3 4">CICC 11023</strain>
    </source>
</reference>
<evidence type="ECO:0000256" key="1">
    <source>
        <dbReference type="ARBA" id="ARBA00022801"/>
    </source>
</evidence>
<dbReference type="PANTHER" id="PTHR43798">
    <property type="entry name" value="MONOACYLGLYCEROL LIPASE"/>
    <property type="match status" value="1"/>
</dbReference>
<accession>A0A5N0DKD0</accession>
<name>A0A5N0DKD0_9NOCA</name>
<dbReference type="InterPro" id="IPR029058">
    <property type="entry name" value="AB_hydrolase_fold"/>
</dbReference>
<organism evidence="3 4">
    <name type="scientific">Nocardia colli</name>
    <dbReference type="NCBI Taxonomy" id="2545717"/>
    <lineage>
        <taxon>Bacteria</taxon>
        <taxon>Bacillati</taxon>
        <taxon>Actinomycetota</taxon>
        <taxon>Actinomycetes</taxon>
        <taxon>Mycobacteriales</taxon>
        <taxon>Nocardiaceae</taxon>
        <taxon>Nocardia</taxon>
    </lineage>
</organism>
<dbReference type="AlphaFoldDB" id="A0A5N0DKD0"/>
<dbReference type="PANTHER" id="PTHR43798:SF31">
    <property type="entry name" value="AB HYDROLASE SUPERFAMILY PROTEIN YCLE"/>
    <property type="match status" value="1"/>
</dbReference>
<dbReference type="GO" id="GO:0016020">
    <property type="term" value="C:membrane"/>
    <property type="evidence" value="ECO:0007669"/>
    <property type="project" value="TreeGrafter"/>
</dbReference>
<dbReference type="EMBL" id="VXLC01000047">
    <property type="protein sequence ID" value="KAA8877478.1"/>
    <property type="molecule type" value="Genomic_DNA"/>
</dbReference>
<dbReference type="GO" id="GO:0016787">
    <property type="term" value="F:hydrolase activity"/>
    <property type="evidence" value="ECO:0007669"/>
    <property type="project" value="UniProtKB-KW"/>
</dbReference>
<dbReference type="Proteomes" id="UP000323876">
    <property type="component" value="Unassembled WGS sequence"/>
</dbReference>
<evidence type="ECO:0000313" key="4">
    <source>
        <dbReference type="Proteomes" id="UP000323876"/>
    </source>
</evidence>
<dbReference type="InterPro" id="IPR000073">
    <property type="entry name" value="AB_hydrolase_1"/>
</dbReference>
<dbReference type="Gene3D" id="3.40.50.1820">
    <property type="entry name" value="alpha/beta hydrolase"/>
    <property type="match status" value="1"/>
</dbReference>
<keyword evidence="4" id="KW-1185">Reference proteome</keyword>
<dbReference type="Pfam" id="PF12697">
    <property type="entry name" value="Abhydrolase_6"/>
    <property type="match status" value="1"/>
</dbReference>
<protein>
    <submittedName>
        <fullName evidence="3">Alpha/beta fold hydrolase</fullName>
    </submittedName>
</protein>
<evidence type="ECO:0000259" key="2">
    <source>
        <dbReference type="Pfam" id="PF12697"/>
    </source>
</evidence>
<dbReference type="OrthoDB" id="5513277at2"/>
<keyword evidence="1 3" id="KW-0378">Hydrolase</keyword>
<proteinExistence type="predicted"/>
<comment type="caution">
    <text evidence="3">The sequence shown here is derived from an EMBL/GenBank/DDBJ whole genome shotgun (WGS) entry which is preliminary data.</text>
</comment>
<dbReference type="RefSeq" id="WP_150408162.1">
    <property type="nucleotide sequence ID" value="NZ_VXLC01000047.1"/>
</dbReference>